<gene>
    <name evidence="3" type="ORF">Rcae01_04196</name>
</gene>
<proteinExistence type="predicted"/>
<dbReference type="InterPro" id="IPR015943">
    <property type="entry name" value="WD40/YVTN_repeat-like_dom_sf"/>
</dbReference>
<dbReference type="PANTHER" id="PTHR35340">
    <property type="entry name" value="PQQ ENZYME REPEAT PROTEIN-RELATED"/>
    <property type="match status" value="1"/>
</dbReference>
<protein>
    <recommendedName>
        <fullName evidence="2">Pyrrolo-quinoline quinone repeat domain-containing protein</fullName>
    </recommendedName>
</protein>
<reference evidence="3 4" key="1">
    <citation type="submission" date="2024-02" db="EMBL/GenBank/DDBJ databases">
        <title>Rhodopirellula caenicola NBRC 110016.</title>
        <authorList>
            <person name="Ichikawa N."/>
            <person name="Katano-Makiyama Y."/>
            <person name="Hidaka K."/>
        </authorList>
    </citation>
    <scope>NUCLEOTIDE SEQUENCE [LARGE SCALE GENOMIC DNA]</scope>
    <source>
        <strain evidence="3 4">NBRC 110016</strain>
    </source>
</reference>
<feature type="signal peptide" evidence="1">
    <location>
        <begin position="1"/>
        <end position="28"/>
    </location>
</feature>
<evidence type="ECO:0000313" key="3">
    <source>
        <dbReference type="EMBL" id="GAA5508728.1"/>
    </source>
</evidence>
<accession>A0ABP9VWY8</accession>
<name>A0ABP9VWY8_9BACT</name>
<keyword evidence="4" id="KW-1185">Reference proteome</keyword>
<keyword evidence="1" id="KW-0732">Signal</keyword>
<sequence length="326" mass="36234">MPFRFVASLATLVFLAATLAVVTPSVFGADTSIQHRVLIQGNGKLAVVEPDGQISWEMPWGGIHDLHVLPNGNYLTLKGSDKVVEINPQTKQVVWQYDAGVRNGNEGKRIEIHAAAMIDHDRFMVAESGAARIIEIDREGNLLKEIPLVVDHPNPHTDTRLVRRLENGNYLVAHEADGTAREYDRESGKVIWEYKVPMFGKQAKRGHGPEAFGNRLFAAIRRPNGNTLIATGNGHSVIEVTPQKKIVWQIHQNDLPSIRLAWVTTLDVLDNGNIVIGNCHAGPNQPQIIELDPATNQVVWTFERFDEFGNDVSNTLLLDQRSTTTR</sequence>
<dbReference type="InterPro" id="IPR053143">
    <property type="entry name" value="Arylsulfate_ST"/>
</dbReference>
<feature type="domain" description="Pyrrolo-quinoline quinone repeat" evidence="2">
    <location>
        <begin position="43"/>
        <end position="301"/>
    </location>
</feature>
<dbReference type="PANTHER" id="PTHR35340:SF5">
    <property type="entry name" value="ASST-DOMAIN-CONTAINING PROTEIN"/>
    <property type="match status" value="1"/>
</dbReference>
<dbReference type="EMBL" id="BAABRO010000011">
    <property type="protein sequence ID" value="GAA5508728.1"/>
    <property type="molecule type" value="Genomic_DNA"/>
</dbReference>
<dbReference type="InterPro" id="IPR002372">
    <property type="entry name" value="PQQ_rpt_dom"/>
</dbReference>
<comment type="caution">
    <text evidence="3">The sequence shown here is derived from an EMBL/GenBank/DDBJ whole genome shotgun (WGS) entry which is preliminary data.</text>
</comment>
<feature type="chain" id="PRO_5045164066" description="Pyrrolo-quinoline quinone repeat domain-containing protein" evidence="1">
    <location>
        <begin position="29"/>
        <end position="326"/>
    </location>
</feature>
<evidence type="ECO:0000256" key="1">
    <source>
        <dbReference type="SAM" id="SignalP"/>
    </source>
</evidence>
<dbReference type="InterPro" id="IPR011047">
    <property type="entry name" value="Quinoprotein_ADH-like_sf"/>
</dbReference>
<evidence type="ECO:0000313" key="4">
    <source>
        <dbReference type="Proteomes" id="UP001416858"/>
    </source>
</evidence>
<dbReference type="Gene3D" id="2.130.10.10">
    <property type="entry name" value="YVTN repeat-like/Quinoprotein amine dehydrogenase"/>
    <property type="match status" value="1"/>
</dbReference>
<dbReference type="RefSeq" id="WP_345685498.1">
    <property type="nucleotide sequence ID" value="NZ_BAABRO010000011.1"/>
</dbReference>
<dbReference type="Pfam" id="PF13360">
    <property type="entry name" value="PQQ_2"/>
    <property type="match status" value="1"/>
</dbReference>
<dbReference type="Proteomes" id="UP001416858">
    <property type="component" value="Unassembled WGS sequence"/>
</dbReference>
<organism evidence="3 4">
    <name type="scientific">Novipirellula caenicola</name>
    <dbReference type="NCBI Taxonomy" id="1536901"/>
    <lineage>
        <taxon>Bacteria</taxon>
        <taxon>Pseudomonadati</taxon>
        <taxon>Planctomycetota</taxon>
        <taxon>Planctomycetia</taxon>
        <taxon>Pirellulales</taxon>
        <taxon>Pirellulaceae</taxon>
        <taxon>Novipirellula</taxon>
    </lineage>
</organism>
<evidence type="ECO:0000259" key="2">
    <source>
        <dbReference type="Pfam" id="PF13360"/>
    </source>
</evidence>
<dbReference type="SUPFAM" id="SSF50998">
    <property type="entry name" value="Quinoprotein alcohol dehydrogenase-like"/>
    <property type="match status" value="1"/>
</dbReference>